<dbReference type="NCBIfam" id="NF033483">
    <property type="entry name" value="PknB_PASTA_kin"/>
    <property type="match status" value="1"/>
</dbReference>
<dbReference type="PROSITE" id="PS00108">
    <property type="entry name" value="PROTEIN_KINASE_ST"/>
    <property type="match status" value="1"/>
</dbReference>
<dbReference type="PROSITE" id="PS51178">
    <property type="entry name" value="PASTA"/>
    <property type="match status" value="4"/>
</dbReference>
<dbReference type="EC" id="2.7.11.1" evidence="1"/>
<accession>A0ABP5AFS1</accession>
<dbReference type="PANTHER" id="PTHR43289:SF34">
    <property type="entry name" value="SERINE_THREONINE-PROTEIN KINASE YBDM-RELATED"/>
    <property type="match status" value="1"/>
</dbReference>
<dbReference type="SMART" id="SM00740">
    <property type="entry name" value="PASTA"/>
    <property type="match status" value="4"/>
</dbReference>
<feature type="domain" description="Protein kinase" evidence="11">
    <location>
        <begin position="26"/>
        <end position="286"/>
    </location>
</feature>
<keyword evidence="3" id="KW-0808">Transferase</keyword>
<evidence type="ECO:0000313" key="13">
    <source>
        <dbReference type="EMBL" id="GAA1912114.1"/>
    </source>
</evidence>
<feature type="domain" description="PASTA" evidence="12">
    <location>
        <begin position="493"/>
        <end position="560"/>
    </location>
</feature>
<dbReference type="InterPro" id="IPR011009">
    <property type="entry name" value="Kinase-like_dom_sf"/>
</dbReference>
<evidence type="ECO:0000259" key="11">
    <source>
        <dbReference type="PROSITE" id="PS50011"/>
    </source>
</evidence>
<comment type="catalytic activity">
    <reaction evidence="7">
        <text>L-threonyl-[protein] + ATP = O-phospho-L-threonyl-[protein] + ADP + H(+)</text>
        <dbReference type="Rhea" id="RHEA:46608"/>
        <dbReference type="Rhea" id="RHEA-COMP:11060"/>
        <dbReference type="Rhea" id="RHEA-COMP:11605"/>
        <dbReference type="ChEBI" id="CHEBI:15378"/>
        <dbReference type="ChEBI" id="CHEBI:30013"/>
        <dbReference type="ChEBI" id="CHEBI:30616"/>
        <dbReference type="ChEBI" id="CHEBI:61977"/>
        <dbReference type="ChEBI" id="CHEBI:456216"/>
        <dbReference type="EC" id="2.7.11.1"/>
    </reaction>
</comment>
<keyword evidence="10" id="KW-0812">Transmembrane</keyword>
<dbReference type="Proteomes" id="UP001501612">
    <property type="component" value="Unassembled WGS sequence"/>
</dbReference>
<keyword evidence="2" id="KW-0723">Serine/threonine-protein kinase</keyword>
<dbReference type="PANTHER" id="PTHR43289">
    <property type="entry name" value="MITOGEN-ACTIVATED PROTEIN KINASE KINASE KINASE 20-RELATED"/>
    <property type="match status" value="1"/>
</dbReference>
<dbReference type="GO" id="GO:0016301">
    <property type="term" value="F:kinase activity"/>
    <property type="evidence" value="ECO:0007669"/>
    <property type="project" value="UniProtKB-KW"/>
</dbReference>
<dbReference type="PROSITE" id="PS50011">
    <property type="entry name" value="PROTEIN_KINASE_DOM"/>
    <property type="match status" value="1"/>
</dbReference>
<evidence type="ECO:0000256" key="9">
    <source>
        <dbReference type="SAM" id="MobiDB-lite"/>
    </source>
</evidence>
<dbReference type="Gene3D" id="1.10.510.10">
    <property type="entry name" value="Transferase(Phosphotransferase) domain 1"/>
    <property type="match status" value="1"/>
</dbReference>
<name>A0ABP5AFS1_9ACTN</name>
<dbReference type="Pfam" id="PF00069">
    <property type="entry name" value="Pkinase"/>
    <property type="match status" value="1"/>
</dbReference>
<keyword evidence="5 13" id="KW-0418">Kinase</keyword>
<evidence type="ECO:0000256" key="2">
    <source>
        <dbReference type="ARBA" id="ARBA00022527"/>
    </source>
</evidence>
<sequence length="691" mass="71750">MGDGGTRTRGPVDASALEGRLVDGRYLVGPRIARGGMAVVHRATDVRLDRTVAIKVMHASLGDDPEFVARFVREARSAARLSHPHVVAVHDQGQADGLVYLVMEHLPGRTLRDVVRDEAPLPPRRALALLEPVLSALSAAHRAGIVHRDVKPENVLIGDDGAVKVADFGLAKAVSTETQHTATSGVLIGTVSYLAPELLTEGTSDTHADVYAAGIVLHELLTGVKPHRGDTPIQVAWHHVHTDVPAPSALAPGLPPYVDALVARACVRDVGQRPADAGVLLRHAHRVSQALADGDVDDPELVADLRPAASPGPVGAVPTSAGPVTAESDSGTWLFGGPAGAAGAGGADGPGEPWPPDDAEVDEPPVALPRPQAHTQVWDRRVPPGPTSDGPAGPSAPRRRGRGPWVVLAAVLALVLLAGGAYWFLDARWTPVPAVLGESQDAAVSTLADAGLRADVRQDYSEEVPPGEVMGVDPAAGGRVLGDGPVALTVSRGPERYDVPRVRGGSEDRAQDAVLAANLEVGERVERYDDDVEAGTVLGTTPRAGTSLPPGEEVSIIVSLGPQPVDVDDLVGTDAEDAEDRYTDAGLEVDVTEEYSDDVDAGDVVSQSPGPGELLPGETLSLVVSLGPETVVIPDGIVGSGVDEARELLEDLGLEVVEDDDDSVGLGFVVGVDPGEGERVDRGDEVTITVF</sequence>
<keyword evidence="4" id="KW-0547">Nucleotide-binding</keyword>
<comment type="caution">
    <text evidence="13">The sequence shown here is derived from an EMBL/GenBank/DDBJ whole genome shotgun (WGS) entry which is preliminary data.</text>
</comment>
<feature type="region of interest" description="Disordered" evidence="9">
    <location>
        <begin position="303"/>
        <end position="401"/>
    </location>
</feature>
<evidence type="ECO:0000256" key="10">
    <source>
        <dbReference type="SAM" id="Phobius"/>
    </source>
</evidence>
<evidence type="ECO:0000256" key="5">
    <source>
        <dbReference type="ARBA" id="ARBA00022777"/>
    </source>
</evidence>
<keyword evidence="10" id="KW-0472">Membrane</keyword>
<dbReference type="RefSeq" id="WP_344005079.1">
    <property type="nucleotide sequence ID" value="NZ_BAAAMY010000002.1"/>
</dbReference>
<comment type="catalytic activity">
    <reaction evidence="8">
        <text>L-seryl-[protein] + ATP = O-phospho-L-seryl-[protein] + ADP + H(+)</text>
        <dbReference type="Rhea" id="RHEA:17989"/>
        <dbReference type="Rhea" id="RHEA-COMP:9863"/>
        <dbReference type="Rhea" id="RHEA-COMP:11604"/>
        <dbReference type="ChEBI" id="CHEBI:15378"/>
        <dbReference type="ChEBI" id="CHEBI:29999"/>
        <dbReference type="ChEBI" id="CHEBI:30616"/>
        <dbReference type="ChEBI" id="CHEBI:83421"/>
        <dbReference type="ChEBI" id="CHEBI:456216"/>
        <dbReference type="EC" id="2.7.11.1"/>
    </reaction>
</comment>
<reference evidence="14" key="1">
    <citation type="journal article" date="2019" name="Int. J. Syst. Evol. Microbiol.">
        <title>The Global Catalogue of Microorganisms (GCM) 10K type strain sequencing project: providing services to taxonomists for standard genome sequencing and annotation.</title>
        <authorList>
            <consortium name="The Broad Institute Genomics Platform"/>
            <consortium name="The Broad Institute Genome Sequencing Center for Infectious Disease"/>
            <person name="Wu L."/>
            <person name="Ma J."/>
        </authorList>
    </citation>
    <scope>NUCLEOTIDE SEQUENCE [LARGE SCALE GENOMIC DNA]</scope>
    <source>
        <strain evidence="14">JCM 14046</strain>
    </source>
</reference>
<keyword evidence="14" id="KW-1185">Reference proteome</keyword>
<protein>
    <recommendedName>
        <fullName evidence="1">non-specific serine/threonine protein kinase</fullName>
        <ecNumber evidence="1">2.7.11.1</ecNumber>
    </recommendedName>
</protein>
<gene>
    <name evidence="13" type="primary">pknB_2</name>
    <name evidence="13" type="ORF">GCM10009737_12000</name>
</gene>
<organism evidence="13 14">
    <name type="scientific">Nocardioides lentus</name>
    <dbReference type="NCBI Taxonomy" id="338077"/>
    <lineage>
        <taxon>Bacteria</taxon>
        <taxon>Bacillati</taxon>
        <taxon>Actinomycetota</taxon>
        <taxon>Actinomycetes</taxon>
        <taxon>Propionibacteriales</taxon>
        <taxon>Nocardioidaceae</taxon>
        <taxon>Nocardioides</taxon>
    </lineage>
</organism>
<evidence type="ECO:0000256" key="4">
    <source>
        <dbReference type="ARBA" id="ARBA00022741"/>
    </source>
</evidence>
<dbReference type="InterPro" id="IPR008271">
    <property type="entry name" value="Ser/Thr_kinase_AS"/>
</dbReference>
<dbReference type="Gene3D" id="3.30.10.20">
    <property type="match status" value="4"/>
</dbReference>
<dbReference type="InterPro" id="IPR005543">
    <property type="entry name" value="PASTA_dom"/>
</dbReference>
<keyword evidence="6" id="KW-0067">ATP-binding</keyword>
<evidence type="ECO:0000256" key="7">
    <source>
        <dbReference type="ARBA" id="ARBA00047899"/>
    </source>
</evidence>
<dbReference type="CDD" id="cd06577">
    <property type="entry name" value="PASTA_pknB"/>
    <property type="match status" value="4"/>
</dbReference>
<evidence type="ECO:0000256" key="6">
    <source>
        <dbReference type="ARBA" id="ARBA00022840"/>
    </source>
</evidence>
<evidence type="ECO:0000256" key="1">
    <source>
        <dbReference type="ARBA" id="ARBA00012513"/>
    </source>
</evidence>
<keyword evidence="10" id="KW-1133">Transmembrane helix</keyword>
<dbReference type="Gene3D" id="3.30.200.20">
    <property type="entry name" value="Phosphorylase Kinase, domain 1"/>
    <property type="match status" value="1"/>
</dbReference>
<feature type="compositionally biased region" description="Gly residues" evidence="9">
    <location>
        <begin position="337"/>
        <end position="349"/>
    </location>
</feature>
<dbReference type="InterPro" id="IPR000719">
    <property type="entry name" value="Prot_kinase_dom"/>
</dbReference>
<feature type="domain" description="PASTA" evidence="12">
    <location>
        <begin position="627"/>
        <end position="691"/>
    </location>
</feature>
<dbReference type="SUPFAM" id="SSF56112">
    <property type="entry name" value="Protein kinase-like (PK-like)"/>
    <property type="match status" value="1"/>
</dbReference>
<feature type="domain" description="PASTA" evidence="12">
    <location>
        <begin position="426"/>
        <end position="492"/>
    </location>
</feature>
<feature type="domain" description="PASTA" evidence="12">
    <location>
        <begin position="561"/>
        <end position="626"/>
    </location>
</feature>
<evidence type="ECO:0000259" key="12">
    <source>
        <dbReference type="PROSITE" id="PS51178"/>
    </source>
</evidence>
<dbReference type="EMBL" id="BAAAMY010000002">
    <property type="protein sequence ID" value="GAA1912114.1"/>
    <property type="molecule type" value="Genomic_DNA"/>
</dbReference>
<evidence type="ECO:0000256" key="3">
    <source>
        <dbReference type="ARBA" id="ARBA00022679"/>
    </source>
</evidence>
<evidence type="ECO:0000256" key="8">
    <source>
        <dbReference type="ARBA" id="ARBA00048679"/>
    </source>
</evidence>
<proteinExistence type="predicted"/>
<dbReference type="SMART" id="SM00220">
    <property type="entry name" value="S_TKc"/>
    <property type="match status" value="1"/>
</dbReference>
<feature type="compositionally biased region" description="Low complexity" evidence="9">
    <location>
        <begin position="307"/>
        <end position="318"/>
    </location>
</feature>
<dbReference type="CDD" id="cd14014">
    <property type="entry name" value="STKc_PknB_like"/>
    <property type="match status" value="1"/>
</dbReference>
<dbReference type="Pfam" id="PF03793">
    <property type="entry name" value="PASTA"/>
    <property type="match status" value="4"/>
</dbReference>
<evidence type="ECO:0000313" key="14">
    <source>
        <dbReference type="Proteomes" id="UP001501612"/>
    </source>
</evidence>
<feature type="transmembrane region" description="Helical" evidence="10">
    <location>
        <begin position="405"/>
        <end position="425"/>
    </location>
</feature>